<gene>
    <name evidence="2" type="ORF">EVAR_60382_1</name>
</gene>
<dbReference type="Proteomes" id="UP000299102">
    <property type="component" value="Unassembled WGS sequence"/>
</dbReference>
<proteinExistence type="predicted"/>
<sequence length="157" mass="17477">MQWYNSFRQKPYKWVSVAHKNKLSSVQADHKLEKEKHKFSSSSPERGAIKQYQNKVRACPHASEIIKACSKEVDTPRLAGGALRGHGGRTRRRTGSVRGRSHCTTACRMERLDRHLSVVFGTPRALVDVTVCIFLGMCLVGVKGCVEDGNVAVDRLG</sequence>
<feature type="compositionally biased region" description="Basic residues" evidence="1">
    <location>
        <begin position="86"/>
        <end position="99"/>
    </location>
</feature>
<keyword evidence="3" id="KW-1185">Reference proteome</keyword>
<evidence type="ECO:0000256" key="1">
    <source>
        <dbReference type="SAM" id="MobiDB-lite"/>
    </source>
</evidence>
<dbReference type="EMBL" id="BGZK01001982">
    <property type="protein sequence ID" value="GBP89203.1"/>
    <property type="molecule type" value="Genomic_DNA"/>
</dbReference>
<dbReference type="AlphaFoldDB" id="A0A4C1ZPM1"/>
<feature type="region of interest" description="Disordered" evidence="1">
    <location>
        <begin position="80"/>
        <end position="99"/>
    </location>
</feature>
<name>A0A4C1ZPM1_EUMVA</name>
<protein>
    <submittedName>
        <fullName evidence="2">Uncharacterized protein</fullName>
    </submittedName>
</protein>
<accession>A0A4C1ZPM1</accession>
<comment type="caution">
    <text evidence="2">The sequence shown here is derived from an EMBL/GenBank/DDBJ whole genome shotgun (WGS) entry which is preliminary data.</text>
</comment>
<evidence type="ECO:0000313" key="3">
    <source>
        <dbReference type="Proteomes" id="UP000299102"/>
    </source>
</evidence>
<organism evidence="2 3">
    <name type="scientific">Eumeta variegata</name>
    <name type="common">Bagworm moth</name>
    <name type="synonym">Eumeta japonica</name>
    <dbReference type="NCBI Taxonomy" id="151549"/>
    <lineage>
        <taxon>Eukaryota</taxon>
        <taxon>Metazoa</taxon>
        <taxon>Ecdysozoa</taxon>
        <taxon>Arthropoda</taxon>
        <taxon>Hexapoda</taxon>
        <taxon>Insecta</taxon>
        <taxon>Pterygota</taxon>
        <taxon>Neoptera</taxon>
        <taxon>Endopterygota</taxon>
        <taxon>Lepidoptera</taxon>
        <taxon>Glossata</taxon>
        <taxon>Ditrysia</taxon>
        <taxon>Tineoidea</taxon>
        <taxon>Psychidae</taxon>
        <taxon>Oiketicinae</taxon>
        <taxon>Eumeta</taxon>
    </lineage>
</organism>
<evidence type="ECO:0000313" key="2">
    <source>
        <dbReference type="EMBL" id="GBP89203.1"/>
    </source>
</evidence>
<reference evidence="2 3" key="1">
    <citation type="journal article" date="2019" name="Commun. Biol.">
        <title>The bagworm genome reveals a unique fibroin gene that provides high tensile strength.</title>
        <authorList>
            <person name="Kono N."/>
            <person name="Nakamura H."/>
            <person name="Ohtoshi R."/>
            <person name="Tomita M."/>
            <person name="Numata K."/>
            <person name="Arakawa K."/>
        </authorList>
    </citation>
    <scope>NUCLEOTIDE SEQUENCE [LARGE SCALE GENOMIC DNA]</scope>
</reference>